<organism evidence="1">
    <name type="scientific">marine sediment metagenome</name>
    <dbReference type="NCBI Taxonomy" id="412755"/>
    <lineage>
        <taxon>unclassified sequences</taxon>
        <taxon>metagenomes</taxon>
        <taxon>ecological metagenomes</taxon>
    </lineage>
</organism>
<sequence>MIERIINKNDLIAVMMLELTDRRQDLKELNKKGLIKIKRVARKLIAFVKRNSGDIFLPSNIKKQLKDFKSSPENCRASFIDKQINPVELAKRYEKVGIKVDRVEINIKDFENWMGRYSSLIDYYKAMGDVFIEKVLEHYLTHKYCMVKRSDVFIDVAASGSPWADILSTQGNKAYKLDLSYPSGINGIKIGTDAGNTGLPDNFADVLALHCAYECFYGDADIRFISEAERISRNGGRIGIIPLYTNNIYYNKTSPYCDQRKVQIDPEAKKIWRDDSYKVPFRRHYSPEKFKTRIYAQIGSMKCKILYFTDLDELMEKYKKQQIYCHFMLYCEKA</sequence>
<evidence type="ECO:0008006" key="2">
    <source>
        <dbReference type="Google" id="ProtNLM"/>
    </source>
</evidence>
<reference evidence="1" key="1">
    <citation type="journal article" date="2014" name="Front. Microbiol.">
        <title>High frequency of phylogenetically diverse reductive dehalogenase-homologous genes in deep subseafloor sedimentary metagenomes.</title>
        <authorList>
            <person name="Kawai M."/>
            <person name="Futagami T."/>
            <person name="Toyoda A."/>
            <person name="Takaki Y."/>
            <person name="Nishi S."/>
            <person name="Hori S."/>
            <person name="Arai W."/>
            <person name="Tsubouchi T."/>
            <person name="Morono Y."/>
            <person name="Uchiyama I."/>
            <person name="Ito T."/>
            <person name="Fujiyama A."/>
            <person name="Inagaki F."/>
            <person name="Takami H."/>
        </authorList>
    </citation>
    <scope>NUCLEOTIDE SEQUENCE</scope>
    <source>
        <strain evidence="1">Expedition CK06-06</strain>
    </source>
</reference>
<dbReference type="EMBL" id="BARU01005953">
    <property type="protein sequence ID" value="GAH43540.1"/>
    <property type="molecule type" value="Genomic_DNA"/>
</dbReference>
<name>X1GFG5_9ZZZZ</name>
<comment type="caution">
    <text evidence="1">The sequence shown here is derived from an EMBL/GenBank/DDBJ whole genome shotgun (WGS) entry which is preliminary data.</text>
</comment>
<accession>X1GFG5</accession>
<evidence type="ECO:0000313" key="1">
    <source>
        <dbReference type="EMBL" id="GAH43540.1"/>
    </source>
</evidence>
<protein>
    <recommendedName>
        <fullName evidence="2">Methyltransferase type 11 domain-containing protein</fullName>
    </recommendedName>
</protein>
<gene>
    <name evidence="1" type="ORF">S03H2_11683</name>
</gene>
<proteinExistence type="predicted"/>
<dbReference type="AlphaFoldDB" id="X1GFG5"/>